<evidence type="ECO:0000256" key="6">
    <source>
        <dbReference type="ARBA" id="ARBA00022692"/>
    </source>
</evidence>
<dbReference type="PANTHER" id="PTHR13325:SF3">
    <property type="entry name" value="MEMBRANE-BOUND TRANSCRIPTION FACTOR SITE-2 PROTEASE"/>
    <property type="match status" value="1"/>
</dbReference>
<feature type="transmembrane region" description="Helical" evidence="11">
    <location>
        <begin position="513"/>
        <end position="535"/>
    </location>
</feature>
<dbReference type="AlphaFoldDB" id="A0A0A1WTT7"/>
<dbReference type="GeneID" id="105215640"/>
<feature type="transmembrane region" description="Helical" evidence="11">
    <location>
        <begin position="77"/>
        <end position="100"/>
    </location>
</feature>
<keyword evidence="13" id="KW-0645">Protease</keyword>
<dbReference type="CTD" id="36262"/>
<evidence type="ECO:0000313" key="13">
    <source>
        <dbReference type="EMBL" id="JAD01793.1"/>
    </source>
</evidence>
<evidence type="ECO:0000256" key="8">
    <source>
        <dbReference type="ARBA" id="ARBA00023136"/>
    </source>
</evidence>
<dbReference type="Gene3D" id="2.30.42.10">
    <property type="match status" value="1"/>
</dbReference>
<feature type="domain" description="Peptidase M50" evidence="12">
    <location>
        <begin position="146"/>
        <end position="499"/>
    </location>
</feature>
<reference evidence="13" key="1">
    <citation type="submission" date="2014-11" db="EMBL/GenBank/DDBJ databases">
        <authorList>
            <person name="Geib S."/>
        </authorList>
    </citation>
    <scope>NUCLEOTIDE SEQUENCE</scope>
</reference>
<evidence type="ECO:0000256" key="4">
    <source>
        <dbReference type="ARBA" id="ARBA00012347"/>
    </source>
</evidence>
<dbReference type="GO" id="GO:0005737">
    <property type="term" value="C:cytoplasm"/>
    <property type="evidence" value="ECO:0007669"/>
    <property type="project" value="TreeGrafter"/>
</dbReference>
<feature type="transmembrane region" description="Helical" evidence="11">
    <location>
        <begin position="204"/>
        <end position="225"/>
    </location>
</feature>
<dbReference type="GO" id="GO:0031293">
    <property type="term" value="P:membrane protein intracellular domain proteolysis"/>
    <property type="evidence" value="ECO:0007669"/>
    <property type="project" value="TreeGrafter"/>
</dbReference>
<keyword evidence="7 11" id="KW-1133">Transmembrane helix</keyword>
<evidence type="ECO:0000256" key="10">
    <source>
        <dbReference type="ARBA" id="ARBA00045828"/>
    </source>
</evidence>
<evidence type="ECO:0000256" key="1">
    <source>
        <dbReference type="ARBA" id="ARBA00001350"/>
    </source>
</evidence>
<keyword evidence="6 11" id="KW-0812">Transmembrane</keyword>
<sequence length="543" mass="60682">MDPWIFLGVIVALYCACFFIDRLFKSCMHYPYDAFLKNTGLTVQFLRLRWHTTAFNRAMLRWGNNSGWMRLWLTRSYTVGVLVSLSLLPIGIILLFITIFNGESSSTAQAATRSGPSAESGVLQNAPKVEILLPGVNLPLEEVGYYALTLLLCTIVHEFGHALAAVQEDIPVIGFGFQLYLCLPFAYTEISTEHLNALKWFKKLRIICAGIWHNFLFALFCYLLLSTLGYVAAPFYTIDHGVVVTEMTRNSPLLGTAGKGLMTGDIVTQINDCKVNTESDWYHCLRRSIQGPHLGYCVSHDFIRYNDESIEISHHSADGMLQCCDERNEKLCCFESVTEGLNSLETAGITDTAEHAQIPQHVCLDVRRTIEDSHGYCSGGVSKGGKSRKDSFCQSGFCLRPLLRNTTTILTFKRTTGSASSQPTKLRDVIYIGHPADVSSTVRISPFVPRQSYVSPQWGDTYALFLKYNVIFSFGQALLNAIPCFGLDGYHITSTIVHSFLVLRVTERPKRDFIALLVAGIGTILFGSALLKVLWMSVIRFIY</sequence>
<comment type="subcellular location">
    <subcellularLocation>
        <location evidence="2">Endomembrane system</location>
        <topology evidence="2">Multi-pass membrane protein</topology>
    </subcellularLocation>
</comment>
<evidence type="ECO:0000256" key="5">
    <source>
        <dbReference type="ARBA" id="ARBA00014400"/>
    </source>
</evidence>
<proteinExistence type="inferred from homology"/>
<dbReference type="GO" id="GO:1905897">
    <property type="term" value="P:regulation of response to endoplasmic reticulum stress"/>
    <property type="evidence" value="ECO:0007669"/>
    <property type="project" value="TreeGrafter"/>
</dbReference>
<dbReference type="InterPro" id="IPR001193">
    <property type="entry name" value="MBTPS2"/>
</dbReference>
<dbReference type="PANTHER" id="PTHR13325">
    <property type="entry name" value="PROTEASE M50 MEMBRANE-BOUND TRANSCRIPTION FACTOR SITE 2 PROTEASE"/>
    <property type="match status" value="1"/>
</dbReference>
<dbReference type="Pfam" id="PF02163">
    <property type="entry name" value="Peptidase_M50"/>
    <property type="match status" value="1"/>
</dbReference>
<feature type="transmembrane region" description="Helical" evidence="11">
    <location>
        <begin position="172"/>
        <end position="192"/>
    </location>
</feature>
<keyword evidence="13" id="KW-0378">Hydrolase</keyword>
<dbReference type="MEROPS" id="M50.007"/>
<evidence type="ECO:0000256" key="11">
    <source>
        <dbReference type="SAM" id="Phobius"/>
    </source>
</evidence>
<dbReference type="GO" id="GO:0012505">
    <property type="term" value="C:endomembrane system"/>
    <property type="evidence" value="ECO:0007669"/>
    <property type="project" value="UniProtKB-SubCell"/>
</dbReference>
<comment type="catalytic activity">
    <reaction evidence="1">
        <text>Cleaves several transcription factors that are type-2 transmembrane proteins within membrane-spanning domains. Known substrates include sterol regulatory element-binding protein (SREBP) -1, SREBP-2 and forms of the transcriptional activator ATF6. SREBP-2 is cleaved at the site 477-DRSRILL-|-CVLTFLCLSFNPLTSLLQWGGA-505. The residues Asn-Pro, 11 residues distal to the site of cleavage in the membrane-spanning domain, are important for cleavage by S2P endopeptidase. Replacement of either of these residues does not prevent cleavage, but there is no cleavage if both of these residues are replaced.</text>
        <dbReference type="EC" id="3.4.24.85"/>
    </reaction>
</comment>
<dbReference type="SUPFAM" id="SSF50156">
    <property type="entry name" value="PDZ domain-like"/>
    <property type="match status" value="1"/>
</dbReference>
<dbReference type="PRINTS" id="PR01000">
    <property type="entry name" value="SREBPS2PTASE"/>
</dbReference>
<dbReference type="CDD" id="cd06775">
    <property type="entry name" value="cpPDZ_MBTPS2-like"/>
    <property type="match status" value="1"/>
</dbReference>
<dbReference type="GO" id="GO:0004222">
    <property type="term" value="F:metalloendopeptidase activity"/>
    <property type="evidence" value="ECO:0007669"/>
    <property type="project" value="InterPro"/>
</dbReference>
<comment type="function">
    <text evidence="10">Zinc metalloprotease that mediates intramembrane proteolysis of proteins such as ATF6, ATF6B, SREBF1/SREBP1 and SREBF2/SREBP2. Catalyzes the second step in the proteolytic activation of the sterol regulatory element-binding proteins (SREBPs) SREBF1/SREBP1 and SREBF2/SREBP2: cleaves SREBPs within the first transmembrane segment, thereby releasing the N-terminal segment with a portion of the transmembrane segment attached. Mature N-terminal SREBP fragments shuttle to the nucleus and activate gene transcription. Also mediates the second step in the proteolytic activation of the cyclic AMP-dependent transcription factor ATF-6 (ATF6 and ATF6B). Involved in intramembrane proteolysis during bone formation. In astrocytes and osteoblasts, upon DNA damage and ER stress, mediates the second step of the regulated intramembrane proteolytic activation of the transcription factor CREB3L1, leading to the inhibition of cell-cycle progression.</text>
</comment>
<dbReference type="InterPro" id="IPR036034">
    <property type="entry name" value="PDZ_sf"/>
</dbReference>
<dbReference type="OrthoDB" id="69989at2759"/>
<feature type="transmembrane region" description="Helical" evidence="11">
    <location>
        <begin position="143"/>
        <end position="160"/>
    </location>
</feature>
<evidence type="ECO:0000256" key="7">
    <source>
        <dbReference type="ARBA" id="ARBA00022989"/>
    </source>
</evidence>
<evidence type="ECO:0000259" key="12">
    <source>
        <dbReference type="Pfam" id="PF02163"/>
    </source>
</evidence>
<keyword evidence="8 11" id="KW-0472">Membrane</keyword>
<feature type="transmembrane region" description="Helical" evidence="11">
    <location>
        <begin position="6"/>
        <end position="24"/>
    </location>
</feature>
<reference evidence="13" key="2">
    <citation type="journal article" date="2015" name="Gigascience">
        <title>Reconstructing a comprehensive transcriptome assembly of a white-pupal translocated strain of the pest fruit fly Bactrocera cucurbitae.</title>
        <authorList>
            <person name="Sim S.B."/>
            <person name="Calla B."/>
            <person name="Hall B."/>
            <person name="DeRego T."/>
            <person name="Geib S.M."/>
        </authorList>
    </citation>
    <scope>NUCLEOTIDE SEQUENCE</scope>
</reference>
<gene>
    <name evidence="13" type="primary">Mbtps2</name>
    <name evidence="13" type="ORF">g.17519</name>
</gene>
<accession>A0A0A1WTT7</accession>
<comment type="similarity">
    <text evidence="3">Belongs to the peptidase M50A family.</text>
</comment>
<evidence type="ECO:0000256" key="3">
    <source>
        <dbReference type="ARBA" id="ARBA00009989"/>
    </source>
</evidence>
<dbReference type="InterPro" id="IPR008915">
    <property type="entry name" value="Peptidase_M50"/>
</dbReference>
<organism evidence="13">
    <name type="scientific">Zeugodacus cucurbitae</name>
    <name type="common">Melon fruit fly</name>
    <name type="synonym">Bactrocera cucurbitae</name>
    <dbReference type="NCBI Taxonomy" id="28588"/>
    <lineage>
        <taxon>Eukaryota</taxon>
        <taxon>Metazoa</taxon>
        <taxon>Ecdysozoa</taxon>
        <taxon>Arthropoda</taxon>
        <taxon>Hexapoda</taxon>
        <taxon>Insecta</taxon>
        <taxon>Pterygota</taxon>
        <taxon>Neoptera</taxon>
        <taxon>Endopterygota</taxon>
        <taxon>Diptera</taxon>
        <taxon>Brachycera</taxon>
        <taxon>Muscomorpha</taxon>
        <taxon>Tephritoidea</taxon>
        <taxon>Tephritidae</taxon>
        <taxon>Zeugodacus</taxon>
        <taxon>Zeugodacus</taxon>
    </lineage>
</organism>
<dbReference type="GO" id="GO:0016020">
    <property type="term" value="C:membrane"/>
    <property type="evidence" value="ECO:0007669"/>
    <property type="project" value="InterPro"/>
</dbReference>
<protein>
    <recommendedName>
        <fullName evidence="5">Membrane-bound transcription factor site-2 protease</fullName>
        <ecNumber evidence="4">3.4.24.85</ecNumber>
    </recommendedName>
    <alternativeName>
        <fullName evidence="9">Endopeptidase S2P</fullName>
    </alternativeName>
</protein>
<dbReference type="EC" id="3.4.24.85" evidence="4"/>
<name>A0A0A1WTT7_ZEUCU</name>
<evidence type="ECO:0000256" key="2">
    <source>
        <dbReference type="ARBA" id="ARBA00004127"/>
    </source>
</evidence>
<evidence type="ECO:0000256" key="9">
    <source>
        <dbReference type="ARBA" id="ARBA00032658"/>
    </source>
</evidence>
<dbReference type="EMBL" id="GBXI01012499">
    <property type="protein sequence ID" value="JAD01793.1"/>
    <property type="molecule type" value="Transcribed_RNA"/>
</dbReference>